<dbReference type="Gene3D" id="3.40.50.720">
    <property type="entry name" value="NAD(P)-binding Rossmann-like Domain"/>
    <property type="match status" value="2"/>
</dbReference>
<evidence type="ECO:0000313" key="2">
    <source>
        <dbReference type="Proteomes" id="UP000324832"/>
    </source>
</evidence>
<dbReference type="SUPFAM" id="SSF52283">
    <property type="entry name" value="Formate/glycerate dehydrogenase catalytic domain-like"/>
    <property type="match status" value="1"/>
</dbReference>
<proteinExistence type="predicted"/>
<accession>A0A5E4PRE7</accession>
<keyword evidence="2" id="KW-1185">Reference proteome</keyword>
<dbReference type="Proteomes" id="UP000324832">
    <property type="component" value="Unassembled WGS sequence"/>
</dbReference>
<reference evidence="1 2" key="1">
    <citation type="submission" date="2017-07" db="EMBL/GenBank/DDBJ databases">
        <authorList>
            <person name="Talla V."/>
            <person name="Backstrom N."/>
        </authorList>
    </citation>
    <scope>NUCLEOTIDE SEQUENCE [LARGE SCALE GENOMIC DNA]</scope>
</reference>
<organism evidence="1 2">
    <name type="scientific">Leptidea sinapis</name>
    <dbReference type="NCBI Taxonomy" id="189913"/>
    <lineage>
        <taxon>Eukaryota</taxon>
        <taxon>Metazoa</taxon>
        <taxon>Ecdysozoa</taxon>
        <taxon>Arthropoda</taxon>
        <taxon>Hexapoda</taxon>
        <taxon>Insecta</taxon>
        <taxon>Pterygota</taxon>
        <taxon>Neoptera</taxon>
        <taxon>Endopterygota</taxon>
        <taxon>Lepidoptera</taxon>
        <taxon>Glossata</taxon>
        <taxon>Ditrysia</taxon>
        <taxon>Papilionoidea</taxon>
        <taxon>Pieridae</taxon>
        <taxon>Dismorphiinae</taxon>
        <taxon>Leptidea</taxon>
    </lineage>
</organism>
<dbReference type="AlphaFoldDB" id="A0A5E4PRE7"/>
<protein>
    <submittedName>
        <fullName evidence="1">Uncharacterized protein</fullName>
    </submittedName>
</protein>
<evidence type="ECO:0000313" key="1">
    <source>
        <dbReference type="EMBL" id="VVC88588.1"/>
    </source>
</evidence>
<gene>
    <name evidence="1" type="ORF">LSINAPIS_LOCUS1927</name>
</gene>
<dbReference type="EMBL" id="FZQP02000360">
    <property type="protein sequence ID" value="VVC88588.1"/>
    <property type="molecule type" value="Genomic_DNA"/>
</dbReference>
<name>A0A5E4PRE7_9NEOP</name>
<sequence>MYLAIHRDTYKNVFKKSVGDHQPECLPTIKKNIFGYDALIWNTKHKLTEEILDLAELIRRGLPLGNTPNVLDDAVADITVGLLIGAARGFKAGIQEVESMVYNGAWAVILLAAQLGSSVWGE</sequence>